<evidence type="ECO:0000313" key="3">
    <source>
        <dbReference type="Proteomes" id="UP001595696"/>
    </source>
</evidence>
<feature type="compositionally biased region" description="Basic and acidic residues" evidence="1">
    <location>
        <begin position="1"/>
        <end position="24"/>
    </location>
</feature>
<comment type="caution">
    <text evidence="2">The sequence shown here is derived from an EMBL/GenBank/DDBJ whole genome shotgun (WGS) entry which is preliminary data.</text>
</comment>
<feature type="compositionally biased region" description="Polar residues" evidence="1">
    <location>
        <begin position="25"/>
        <end position="34"/>
    </location>
</feature>
<dbReference type="EMBL" id="JBHSAX010000019">
    <property type="protein sequence ID" value="MFC3965203.1"/>
    <property type="molecule type" value="Genomic_DNA"/>
</dbReference>
<name>A0ABV8DYG3_9NOCA</name>
<proteinExistence type="predicted"/>
<protein>
    <recommendedName>
        <fullName evidence="4">Nucleotide exchange factor GrpE</fullName>
    </recommendedName>
</protein>
<gene>
    <name evidence="2" type="ORF">ACFO0B_24720</name>
</gene>
<sequence>MSDPEERKNSVEAGRDDVEHRPDSTDQTPPNTEEQAAEMQSEGDTPA</sequence>
<feature type="region of interest" description="Disordered" evidence="1">
    <location>
        <begin position="1"/>
        <end position="47"/>
    </location>
</feature>
<dbReference type="Proteomes" id="UP001595696">
    <property type="component" value="Unassembled WGS sequence"/>
</dbReference>
<organism evidence="2 3">
    <name type="scientific">Nocardia jiangsuensis</name>
    <dbReference type="NCBI Taxonomy" id="1691563"/>
    <lineage>
        <taxon>Bacteria</taxon>
        <taxon>Bacillati</taxon>
        <taxon>Actinomycetota</taxon>
        <taxon>Actinomycetes</taxon>
        <taxon>Mycobacteriales</taxon>
        <taxon>Nocardiaceae</taxon>
        <taxon>Nocardia</taxon>
    </lineage>
</organism>
<reference evidence="3" key="1">
    <citation type="journal article" date="2019" name="Int. J. Syst. Evol. Microbiol.">
        <title>The Global Catalogue of Microorganisms (GCM) 10K type strain sequencing project: providing services to taxonomists for standard genome sequencing and annotation.</title>
        <authorList>
            <consortium name="The Broad Institute Genomics Platform"/>
            <consortium name="The Broad Institute Genome Sequencing Center for Infectious Disease"/>
            <person name="Wu L."/>
            <person name="Ma J."/>
        </authorList>
    </citation>
    <scope>NUCLEOTIDE SEQUENCE [LARGE SCALE GENOMIC DNA]</scope>
    <source>
        <strain evidence="3">CGMCC 4.7330</strain>
    </source>
</reference>
<evidence type="ECO:0008006" key="4">
    <source>
        <dbReference type="Google" id="ProtNLM"/>
    </source>
</evidence>
<evidence type="ECO:0000313" key="2">
    <source>
        <dbReference type="EMBL" id="MFC3965203.1"/>
    </source>
</evidence>
<keyword evidence="3" id="KW-1185">Reference proteome</keyword>
<dbReference type="RefSeq" id="WP_378614955.1">
    <property type="nucleotide sequence ID" value="NZ_JBHSAX010000019.1"/>
</dbReference>
<evidence type="ECO:0000256" key="1">
    <source>
        <dbReference type="SAM" id="MobiDB-lite"/>
    </source>
</evidence>
<accession>A0ABV8DYG3</accession>